<name>A0A1C0A5B6_9FIRM</name>
<evidence type="ECO:0000313" key="13">
    <source>
        <dbReference type="Proteomes" id="UP000093514"/>
    </source>
</evidence>
<evidence type="ECO:0000256" key="1">
    <source>
        <dbReference type="ARBA" id="ARBA00001633"/>
    </source>
</evidence>
<dbReference type="UniPathway" id="UPA00035">
    <property type="reaction ID" value="UER00043"/>
</dbReference>
<dbReference type="PANTHER" id="PTHR22854:SF2">
    <property type="entry name" value="INDOLE-3-GLYCEROL-PHOSPHATE SYNTHASE"/>
    <property type="match status" value="1"/>
</dbReference>
<evidence type="ECO:0000259" key="11">
    <source>
        <dbReference type="Pfam" id="PF00218"/>
    </source>
</evidence>
<comment type="similarity">
    <text evidence="3 9">Belongs to the TrpC family.</text>
</comment>
<dbReference type="CDD" id="cd00331">
    <property type="entry name" value="IGPS"/>
    <property type="match status" value="1"/>
</dbReference>
<dbReference type="Pfam" id="PF00218">
    <property type="entry name" value="IGPS"/>
    <property type="match status" value="1"/>
</dbReference>
<comment type="pathway">
    <text evidence="2 9">Amino-acid biosynthesis; L-tryptophan biosynthesis; L-tryptophan from chorismate: step 4/5.</text>
</comment>
<keyword evidence="8 9" id="KW-0456">Lyase</keyword>
<dbReference type="InterPro" id="IPR001468">
    <property type="entry name" value="Indole-3-GlycerolPSynthase_CS"/>
</dbReference>
<dbReference type="InterPro" id="IPR013785">
    <property type="entry name" value="Aldolase_TIM"/>
</dbReference>
<dbReference type="EC" id="4.1.1.48" evidence="9"/>
<dbReference type="NCBIfam" id="NF001377">
    <property type="entry name" value="PRK00278.2-4"/>
    <property type="match status" value="1"/>
</dbReference>
<dbReference type="InterPro" id="IPR013798">
    <property type="entry name" value="Indole-3-glycerol_P_synth_dom"/>
</dbReference>
<dbReference type="Proteomes" id="UP000093514">
    <property type="component" value="Unassembled WGS sequence"/>
</dbReference>
<protein>
    <recommendedName>
        <fullName evidence="9">Indole-3-glycerol phosphate synthase</fullName>
        <shortName evidence="9">IGPS</shortName>
        <ecNumber evidence="9">4.1.1.48</ecNumber>
    </recommendedName>
</protein>
<comment type="catalytic activity">
    <reaction evidence="1 9">
        <text>1-(2-carboxyphenylamino)-1-deoxy-D-ribulose 5-phosphate + H(+) = (1S,2R)-1-C-(indol-3-yl)glycerol 3-phosphate + CO2 + H2O</text>
        <dbReference type="Rhea" id="RHEA:23476"/>
        <dbReference type="ChEBI" id="CHEBI:15377"/>
        <dbReference type="ChEBI" id="CHEBI:15378"/>
        <dbReference type="ChEBI" id="CHEBI:16526"/>
        <dbReference type="ChEBI" id="CHEBI:58613"/>
        <dbReference type="ChEBI" id="CHEBI:58866"/>
        <dbReference type="EC" id="4.1.1.48"/>
    </reaction>
</comment>
<feature type="domain" description="Indole-3-glycerol phosphate synthase" evidence="11">
    <location>
        <begin position="3"/>
        <end position="254"/>
    </location>
</feature>
<keyword evidence="5 9" id="KW-0210">Decarboxylase</keyword>
<dbReference type="NCBIfam" id="NF001373">
    <property type="entry name" value="PRK00278.1-6"/>
    <property type="match status" value="1"/>
</dbReference>
<keyword evidence="6 9" id="KW-0822">Tryptophan biosynthesis</keyword>
<keyword evidence="13" id="KW-1185">Reference proteome</keyword>
<dbReference type="RefSeq" id="WP_068719243.1">
    <property type="nucleotide sequence ID" value="NZ_LWDV01000010.1"/>
</dbReference>
<proteinExistence type="inferred from homology"/>
<dbReference type="GO" id="GO:0000162">
    <property type="term" value="P:L-tryptophan biosynthetic process"/>
    <property type="evidence" value="ECO:0007669"/>
    <property type="project" value="UniProtKB-UniRule"/>
</dbReference>
<dbReference type="InterPro" id="IPR045186">
    <property type="entry name" value="Indole-3-glycerol_P_synth"/>
</dbReference>
<feature type="coiled-coil region" evidence="10">
    <location>
        <begin position="7"/>
        <end position="36"/>
    </location>
</feature>
<dbReference type="Gene3D" id="3.20.20.70">
    <property type="entry name" value="Aldolase class I"/>
    <property type="match status" value="1"/>
</dbReference>
<dbReference type="InterPro" id="IPR011060">
    <property type="entry name" value="RibuloseP-bd_barrel"/>
</dbReference>
<dbReference type="OrthoDB" id="9804217at2"/>
<evidence type="ECO:0000313" key="12">
    <source>
        <dbReference type="EMBL" id="OCL25331.1"/>
    </source>
</evidence>
<evidence type="ECO:0000256" key="5">
    <source>
        <dbReference type="ARBA" id="ARBA00022793"/>
    </source>
</evidence>
<dbReference type="HAMAP" id="MF_00134_B">
    <property type="entry name" value="IGPS_B"/>
    <property type="match status" value="1"/>
</dbReference>
<dbReference type="FunFam" id="3.20.20.70:FF:000024">
    <property type="entry name" value="Indole-3-glycerol phosphate synthase"/>
    <property type="match status" value="1"/>
</dbReference>
<dbReference type="PANTHER" id="PTHR22854">
    <property type="entry name" value="TRYPTOPHAN BIOSYNTHESIS PROTEIN"/>
    <property type="match status" value="1"/>
</dbReference>
<evidence type="ECO:0000256" key="3">
    <source>
        <dbReference type="ARBA" id="ARBA00008737"/>
    </source>
</evidence>
<dbReference type="PROSITE" id="PS00614">
    <property type="entry name" value="IGPS"/>
    <property type="match status" value="1"/>
</dbReference>
<comment type="caution">
    <text evidence="12">The sequence shown here is derived from an EMBL/GenBank/DDBJ whole genome shotgun (WGS) entry which is preliminary data.</text>
</comment>
<reference evidence="13" key="1">
    <citation type="submission" date="2016-07" db="EMBL/GenBank/DDBJ databases">
        <authorList>
            <person name="Florea S."/>
            <person name="Webb J.S."/>
            <person name="Jaromczyk J."/>
            <person name="Schardl C.L."/>
        </authorList>
    </citation>
    <scope>NUCLEOTIDE SEQUENCE [LARGE SCALE GENOMIC DNA]</scope>
    <source>
        <strain evidence="13">Z6</strain>
    </source>
</reference>
<accession>A0A1C0A5B6</accession>
<dbReference type="AlphaFoldDB" id="A0A1C0A5B6"/>
<dbReference type="EMBL" id="LWDV01000010">
    <property type="protein sequence ID" value="OCL25331.1"/>
    <property type="molecule type" value="Genomic_DNA"/>
</dbReference>
<dbReference type="GO" id="GO:0004640">
    <property type="term" value="F:phosphoribosylanthranilate isomerase activity"/>
    <property type="evidence" value="ECO:0007669"/>
    <property type="project" value="TreeGrafter"/>
</dbReference>
<keyword evidence="10" id="KW-0175">Coiled coil</keyword>
<evidence type="ECO:0000256" key="2">
    <source>
        <dbReference type="ARBA" id="ARBA00004696"/>
    </source>
</evidence>
<reference evidence="12 13" key="2">
    <citation type="submission" date="2016-08" db="EMBL/GenBank/DDBJ databases">
        <title>Orenia metallireducens sp. nov. strain Z6, a Novel Metal-reducing Firmicute from the Deep Subsurface.</title>
        <authorList>
            <person name="Maxim B.I."/>
            <person name="Kenneth K."/>
            <person name="Flynn T.M."/>
            <person name="Oloughlin E.J."/>
            <person name="Locke R.A."/>
            <person name="Weber J.R."/>
            <person name="Egan S.M."/>
            <person name="Mackie R.I."/>
            <person name="Cann I.K."/>
        </authorList>
    </citation>
    <scope>NUCLEOTIDE SEQUENCE [LARGE SCALE GENOMIC DNA]</scope>
    <source>
        <strain evidence="12 13">Z6</strain>
    </source>
</reference>
<evidence type="ECO:0000256" key="9">
    <source>
        <dbReference type="HAMAP-Rule" id="MF_00134"/>
    </source>
</evidence>
<evidence type="ECO:0000256" key="6">
    <source>
        <dbReference type="ARBA" id="ARBA00022822"/>
    </source>
</evidence>
<keyword evidence="7 9" id="KW-0057">Aromatic amino acid biosynthesis</keyword>
<keyword evidence="4 9" id="KW-0028">Amino-acid biosynthesis</keyword>
<sequence>MILDKIVEHKKLEVKQQKREVSLAELKEKIATLEDTRDFKGALEAEGMSLIAEIKKASPSKGVIRESFNPIAIAKEYQQAGAKVLSVLTDEEFFQGKLDYLTEVKVEVDLPLLRKDFIIDPYQIYQARACGADAILLIVAILNQEELREYLALAKSLGLGILVEVHNRKELTLALQEDCDIIGINNRNLRVFEVDLATTLGLKRLIPNDKVVVSESGIKTRNDVELLATHGIDGILVGEALMRSTNISTKISELVG</sequence>
<evidence type="ECO:0000256" key="7">
    <source>
        <dbReference type="ARBA" id="ARBA00023141"/>
    </source>
</evidence>
<dbReference type="SUPFAM" id="SSF51366">
    <property type="entry name" value="Ribulose-phoshate binding barrel"/>
    <property type="match status" value="1"/>
</dbReference>
<evidence type="ECO:0000256" key="4">
    <source>
        <dbReference type="ARBA" id="ARBA00022605"/>
    </source>
</evidence>
<dbReference type="GO" id="GO:0004425">
    <property type="term" value="F:indole-3-glycerol-phosphate synthase activity"/>
    <property type="evidence" value="ECO:0007669"/>
    <property type="project" value="UniProtKB-UniRule"/>
</dbReference>
<gene>
    <name evidence="9" type="primary">trpC</name>
    <name evidence="12" type="ORF">U472_13320</name>
</gene>
<evidence type="ECO:0000256" key="10">
    <source>
        <dbReference type="SAM" id="Coils"/>
    </source>
</evidence>
<organism evidence="12 13">
    <name type="scientific">Orenia metallireducens</name>
    <dbReference type="NCBI Taxonomy" id="1413210"/>
    <lineage>
        <taxon>Bacteria</taxon>
        <taxon>Bacillati</taxon>
        <taxon>Bacillota</taxon>
        <taxon>Clostridia</taxon>
        <taxon>Halanaerobiales</taxon>
        <taxon>Halobacteroidaceae</taxon>
        <taxon>Orenia</taxon>
    </lineage>
</organism>
<evidence type="ECO:0000256" key="8">
    <source>
        <dbReference type="ARBA" id="ARBA00023239"/>
    </source>
</evidence>